<dbReference type="InterPro" id="IPR015526">
    <property type="entry name" value="Frizzled/SFRP"/>
</dbReference>
<evidence type="ECO:0000313" key="9">
    <source>
        <dbReference type="EMBL" id="PIO29611.1"/>
    </source>
</evidence>
<evidence type="ECO:0000256" key="1">
    <source>
        <dbReference type="ARBA" id="ARBA00004236"/>
    </source>
</evidence>
<evidence type="ECO:0000256" key="7">
    <source>
        <dbReference type="SAM" id="Phobius"/>
    </source>
</evidence>
<dbReference type="GO" id="GO:0005886">
    <property type="term" value="C:plasma membrane"/>
    <property type="evidence" value="ECO:0007669"/>
    <property type="project" value="UniProtKB-SubCell"/>
</dbReference>
<evidence type="ECO:0000259" key="8">
    <source>
        <dbReference type="SMART" id="SM01330"/>
    </source>
</evidence>
<evidence type="ECO:0000256" key="2">
    <source>
        <dbReference type="ARBA" id="ARBA00022473"/>
    </source>
</evidence>
<feature type="transmembrane region" description="Helical" evidence="7">
    <location>
        <begin position="97"/>
        <end position="115"/>
    </location>
</feature>
<dbReference type="GO" id="GO:0071679">
    <property type="term" value="P:commissural neuron axon guidance"/>
    <property type="evidence" value="ECO:0007669"/>
    <property type="project" value="TreeGrafter"/>
</dbReference>
<keyword evidence="5" id="KW-0675">Receptor</keyword>
<comment type="subcellular location">
    <subcellularLocation>
        <location evidence="1">Cell membrane</location>
    </subcellularLocation>
</comment>
<dbReference type="GO" id="GO:0005929">
    <property type="term" value="C:cilium"/>
    <property type="evidence" value="ECO:0007669"/>
    <property type="project" value="TreeGrafter"/>
</dbReference>
<proteinExistence type="predicted"/>
<feature type="transmembrane region" description="Helical" evidence="7">
    <location>
        <begin position="29"/>
        <end position="52"/>
    </location>
</feature>
<name>A0A2G9RQU5_AQUCT</name>
<evidence type="ECO:0000256" key="4">
    <source>
        <dbReference type="ARBA" id="ARBA00022729"/>
    </source>
</evidence>
<organism evidence="9 10">
    <name type="scientific">Aquarana catesbeiana</name>
    <name type="common">American bullfrog</name>
    <name type="synonym">Rana catesbeiana</name>
    <dbReference type="NCBI Taxonomy" id="8400"/>
    <lineage>
        <taxon>Eukaryota</taxon>
        <taxon>Metazoa</taxon>
        <taxon>Chordata</taxon>
        <taxon>Craniata</taxon>
        <taxon>Vertebrata</taxon>
        <taxon>Euteleostomi</taxon>
        <taxon>Amphibia</taxon>
        <taxon>Batrachia</taxon>
        <taxon>Anura</taxon>
        <taxon>Neobatrachia</taxon>
        <taxon>Ranoidea</taxon>
        <taxon>Ranidae</taxon>
        <taxon>Aquarana</taxon>
    </lineage>
</organism>
<sequence>MTLFSIKSNHPGLLSEKAASKINETMLRLGIFGFLAFGFVLLTFTCHFYDFFNQAEWERSFREYVLCEANVTIAAQTNKPIPECEIKNRPSLLVEKINLFAMFGTGIVMSTWVWTKATIIIWKRAWC</sequence>
<dbReference type="SMART" id="SM01330">
    <property type="entry name" value="Frizzled"/>
    <property type="match status" value="1"/>
</dbReference>
<dbReference type="PANTHER" id="PTHR11309">
    <property type="entry name" value="FRIZZLED"/>
    <property type="match status" value="1"/>
</dbReference>
<keyword evidence="2" id="KW-0217">Developmental protein</keyword>
<dbReference type="GO" id="GO:0030425">
    <property type="term" value="C:dendrite"/>
    <property type="evidence" value="ECO:0007669"/>
    <property type="project" value="TreeGrafter"/>
</dbReference>
<dbReference type="Gene3D" id="1.20.1070.10">
    <property type="entry name" value="Rhodopsin 7-helix transmembrane proteins"/>
    <property type="match status" value="1"/>
</dbReference>
<dbReference type="GO" id="GO:0007224">
    <property type="term" value="P:smoothened signaling pathway"/>
    <property type="evidence" value="ECO:0007669"/>
    <property type="project" value="TreeGrafter"/>
</dbReference>
<dbReference type="PANTHER" id="PTHR11309:SF35">
    <property type="entry name" value="PROTEIN SMOOTHENED"/>
    <property type="match status" value="1"/>
</dbReference>
<dbReference type="InterPro" id="IPR000539">
    <property type="entry name" value="Frizzled/Smoothened_7TM"/>
</dbReference>
<evidence type="ECO:0000256" key="5">
    <source>
        <dbReference type="ARBA" id="ARBA00023170"/>
    </source>
</evidence>
<evidence type="ECO:0000256" key="6">
    <source>
        <dbReference type="ARBA" id="ARBA00023180"/>
    </source>
</evidence>
<reference evidence="10" key="1">
    <citation type="journal article" date="2017" name="Nat. Commun.">
        <title>The North American bullfrog draft genome provides insight into hormonal regulation of long noncoding RNA.</title>
        <authorList>
            <person name="Hammond S.A."/>
            <person name="Warren R.L."/>
            <person name="Vandervalk B.P."/>
            <person name="Kucuk E."/>
            <person name="Khan H."/>
            <person name="Gibb E.A."/>
            <person name="Pandoh P."/>
            <person name="Kirk H."/>
            <person name="Zhao Y."/>
            <person name="Jones M."/>
            <person name="Mungall A.J."/>
            <person name="Coope R."/>
            <person name="Pleasance S."/>
            <person name="Moore R.A."/>
            <person name="Holt R.A."/>
            <person name="Round J.M."/>
            <person name="Ohora S."/>
            <person name="Walle B.V."/>
            <person name="Veldhoen N."/>
            <person name="Helbing C.C."/>
            <person name="Birol I."/>
        </authorList>
    </citation>
    <scope>NUCLEOTIDE SEQUENCE [LARGE SCALE GENOMIC DNA]</scope>
</reference>
<evidence type="ECO:0000313" key="10">
    <source>
        <dbReference type="Proteomes" id="UP000228934"/>
    </source>
</evidence>
<accession>A0A2G9RQU5</accession>
<keyword evidence="10" id="KW-1185">Reference proteome</keyword>
<dbReference type="GO" id="GO:0007417">
    <property type="term" value="P:central nervous system development"/>
    <property type="evidence" value="ECO:0007669"/>
    <property type="project" value="TreeGrafter"/>
</dbReference>
<keyword evidence="7" id="KW-0472">Membrane</keyword>
<dbReference type="Proteomes" id="UP000228934">
    <property type="component" value="Unassembled WGS sequence"/>
</dbReference>
<keyword evidence="7" id="KW-0812">Transmembrane</keyword>
<feature type="domain" description="Frizzled/Smoothened 7TM" evidence="8">
    <location>
        <begin position="2"/>
        <end position="127"/>
    </location>
</feature>
<evidence type="ECO:0000256" key="3">
    <source>
        <dbReference type="ARBA" id="ARBA00022475"/>
    </source>
</evidence>
<dbReference type="OrthoDB" id="10064659at2759"/>
<dbReference type="Pfam" id="PF01534">
    <property type="entry name" value="Frizzled"/>
    <property type="match status" value="1"/>
</dbReference>
<feature type="non-terminal residue" evidence="9">
    <location>
        <position position="127"/>
    </location>
</feature>
<dbReference type="GO" id="GO:0007389">
    <property type="term" value="P:pattern specification process"/>
    <property type="evidence" value="ECO:0007669"/>
    <property type="project" value="TreeGrafter"/>
</dbReference>
<dbReference type="GO" id="GO:0005113">
    <property type="term" value="F:patched binding"/>
    <property type="evidence" value="ECO:0007669"/>
    <property type="project" value="TreeGrafter"/>
</dbReference>
<keyword evidence="6" id="KW-0325">Glycoprotein</keyword>
<keyword evidence="3" id="KW-1003">Cell membrane</keyword>
<dbReference type="AlphaFoldDB" id="A0A2G9RQU5"/>
<keyword evidence="7" id="KW-1133">Transmembrane helix</keyword>
<protein>
    <recommendedName>
        <fullName evidence="8">Frizzled/Smoothened 7TM domain-containing protein</fullName>
    </recommendedName>
</protein>
<dbReference type="EMBL" id="KV933899">
    <property type="protein sequence ID" value="PIO29611.1"/>
    <property type="molecule type" value="Genomic_DNA"/>
</dbReference>
<gene>
    <name evidence="9" type="ORF">AB205_0040210</name>
</gene>
<keyword evidence="4" id="KW-0732">Signal</keyword>